<gene>
    <name evidence="13" type="ORF">WJX74_009435</name>
</gene>
<dbReference type="InterPro" id="IPR017926">
    <property type="entry name" value="GATASE"/>
</dbReference>
<reference evidence="13 14" key="1">
    <citation type="journal article" date="2024" name="Nat. Commun.">
        <title>Phylogenomics reveals the evolutionary origins of lichenization in chlorophyte algae.</title>
        <authorList>
            <person name="Puginier C."/>
            <person name="Libourel C."/>
            <person name="Otte J."/>
            <person name="Skaloud P."/>
            <person name="Haon M."/>
            <person name="Grisel S."/>
            <person name="Petersen M."/>
            <person name="Berrin J.G."/>
            <person name="Delaux P.M."/>
            <person name="Dal Grande F."/>
            <person name="Keller J."/>
        </authorList>
    </citation>
    <scope>NUCLEOTIDE SEQUENCE [LARGE SCALE GENOMIC DNA]</scope>
    <source>
        <strain evidence="13 14">SAG 2145</strain>
    </source>
</reference>
<name>A0AAW1QL06_9CHLO</name>
<dbReference type="GO" id="GO:0003883">
    <property type="term" value="F:CTP synthase activity"/>
    <property type="evidence" value="ECO:0007669"/>
    <property type="project" value="UniProtKB-UniRule"/>
</dbReference>
<comment type="function">
    <text evidence="9">Catalyzes the ATP-dependent amination of UTP to CTP with either L-glutamine or ammonia as the source of nitrogen.</text>
</comment>
<evidence type="ECO:0000256" key="1">
    <source>
        <dbReference type="ARBA" id="ARBA00005171"/>
    </source>
</evidence>
<dbReference type="Proteomes" id="UP001438707">
    <property type="component" value="Unassembled WGS sequence"/>
</dbReference>
<keyword evidence="6 9" id="KW-0315">Glutamine amidotransferase</keyword>
<accession>A0AAW1QL06</accession>
<evidence type="ECO:0000256" key="2">
    <source>
        <dbReference type="ARBA" id="ARBA00007533"/>
    </source>
</evidence>
<dbReference type="GO" id="GO:0005524">
    <property type="term" value="F:ATP binding"/>
    <property type="evidence" value="ECO:0007669"/>
    <property type="project" value="UniProtKB-KW"/>
</dbReference>
<keyword evidence="14" id="KW-1185">Reference proteome</keyword>
<dbReference type="GO" id="GO:0042802">
    <property type="term" value="F:identical protein binding"/>
    <property type="evidence" value="ECO:0007669"/>
    <property type="project" value="TreeGrafter"/>
</dbReference>
<dbReference type="EMBL" id="JALJOS010000034">
    <property type="protein sequence ID" value="KAK9822124.1"/>
    <property type="molecule type" value="Genomic_DNA"/>
</dbReference>
<keyword evidence="3 9" id="KW-0436">Ligase</keyword>
<dbReference type="InterPro" id="IPR029062">
    <property type="entry name" value="Class_I_gatase-like"/>
</dbReference>
<dbReference type="NCBIfam" id="TIGR00337">
    <property type="entry name" value="PyrG"/>
    <property type="match status" value="1"/>
</dbReference>
<evidence type="ECO:0000259" key="11">
    <source>
        <dbReference type="Pfam" id="PF00117"/>
    </source>
</evidence>
<keyword evidence="4 9" id="KW-0547">Nucleotide-binding</keyword>
<evidence type="ECO:0000256" key="7">
    <source>
        <dbReference type="ARBA" id="ARBA00022975"/>
    </source>
</evidence>
<comment type="catalytic activity">
    <reaction evidence="8 9">
        <text>UTP + L-glutamine + ATP + H2O = CTP + L-glutamate + ADP + phosphate + 2 H(+)</text>
        <dbReference type="Rhea" id="RHEA:26426"/>
        <dbReference type="ChEBI" id="CHEBI:15377"/>
        <dbReference type="ChEBI" id="CHEBI:15378"/>
        <dbReference type="ChEBI" id="CHEBI:29985"/>
        <dbReference type="ChEBI" id="CHEBI:30616"/>
        <dbReference type="ChEBI" id="CHEBI:37563"/>
        <dbReference type="ChEBI" id="CHEBI:43474"/>
        <dbReference type="ChEBI" id="CHEBI:46398"/>
        <dbReference type="ChEBI" id="CHEBI:58359"/>
        <dbReference type="ChEBI" id="CHEBI:456216"/>
        <dbReference type="EC" id="6.3.4.2"/>
    </reaction>
</comment>
<dbReference type="InterPro" id="IPR017456">
    <property type="entry name" value="CTP_synthase_N"/>
</dbReference>
<keyword evidence="5 9" id="KW-0067">ATP-binding</keyword>
<dbReference type="Pfam" id="PF00117">
    <property type="entry name" value="GATase"/>
    <property type="match status" value="1"/>
</dbReference>
<comment type="caution">
    <text evidence="13">The sequence shown here is derived from an EMBL/GenBank/DDBJ whole genome shotgun (WGS) entry which is preliminary data.</text>
</comment>
<feature type="domain" description="CTP synthase N-terminal" evidence="12">
    <location>
        <begin position="2"/>
        <end position="272"/>
    </location>
</feature>
<dbReference type="GO" id="GO:0044210">
    <property type="term" value="P:'de novo' CTP biosynthetic process"/>
    <property type="evidence" value="ECO:0007669"/>
    <property type="project" value="UniProtKB-UniRule"/>
</dbReference>
<evidence type="ECO:0000313" key="13">
    <source>
        <dbReference type="EMBL" id="KAK9822124.1"/>
    </source>
</evidence>
<evidence type="ECO:0000256" key="4">
    <source>
        <dbReference type="ARBA" id="ARBA00022741"/>
    </source>
</evidence>
<dbReference type="Gene3D" id="3.40.50.300">
    <property type="entry name" value="P-loop containing nucleotide triphosphate hydrolases"/>
    <property type="match status" value="1"/>
</dbReference>
<dbReference type="Pfam" id="PF06418">
    <property type="entry name" value="CTP_synth_N"/>
    <property type="match status" value="1"/>
</dbReference>
<dbReference type="FunFam" id="3.40.50.300:FF:000305">
    <property type="entry name" value="CTP synthase"/>
    <property type="match status" value="1"/>
</dbReference>
<dbReference type="InterPro" id="IPR004468">
    <property type="entry name" value="CTP_synthase"/>
</dbReference>
<protein>
    <recommendedName>
        <fullName evidence="9">CTP synthase</fullName>
        <ecNumber evidence="9">6.3.4.2</ecNumber>
    </recommendedName>
    <alternativeName>
        <fullName evidence="9">UTP--ammonia ligase</fullName>
    </alternativeName>
</protein>
<evidence type="ECO:0000256" key="8">
    <source>
        <dbReference type="ARBA" id="ARBA00047781"/>
    </source>
</evidence>
<evidence type="ECO:0000256" key="3">
    <source>
        <dbReference type="ARBA" id="ARBA00022598"/>
    </source>
</evidence>
<feature type="region of interest" description="Disordered" evidence="10">
    <location>
        <begin position="558"/>
        <end position="582"/>
    </location>
</feature>
<proteinExistence type="inferred from homology"/>
<dbReference type="PROSITE" id="PS51273">
    <property type="entry name" value="GATASE_TYPE_1"/>
    <property type="match status" value="1"/>
</dbReference>
<dbReference type="CDD" id="cd01746">
    <property type="entry name" value="GATase1_CTP_Synthase"/>
    <property type="match status" value="1"/>
</dbReference>
<dbReference type="PANTHER" id="PTHR11550">
    <property type="entry name" value="CTP SYNTHASE"/>
    <property type="match status" value="1"/>
</dbReference>
<dbReference type="InterPro" id="IPR027417">
    <property type="entry name" value="P-loop_NTPase"/>
</dbReference>
<feature type="domain" description="Glutamine amidotransferase" evidence="11">
    <location>
        <begin position="310"/>
        <end position="543"/>
    </location>
</feature>
<dbReference type="NCBIfam" id="NF003792">
    <property type="entry name" value="PRK05380.1"/>
    <property type="match status" value="1"/>
</dbReference>
<dbReference type="Gene3D" id="3.40.50.880">
    <property type="match status" value="1"/>
</dbReference>
<dbReference type="InterPro" id="IPR033828">
    <property type="entry name" value="GATase1_CTP_Synthase"/>
</dbReference>
<comment type="similarity">
    <text evidence="2 9">Belongs to the CTP synthase family.</text>
</comment>
<dbReference type="FunFam" id="3.40.50.880:FF:000005">
    <property type="entry name" value="CTP synthase"/>
    <property type="match status" value="1"/>
</dbReference>
<evidence type="ECO:0000256" key="6">
    <source>
        <dbReference type="ARBA" id="ARBA00022962"/>
    </source>
</evidence>
<dbReference type="SUPFAM" id="SSF52540">
    <property type="entry name" value="P-loop containing nucleoside triphosphate hydrolases"/>
    <property type="match status" value="1"/>
</dbReference>
<evidence type="ECO:0000256" key="10">
    <source>
        <dbReference type="SAM" id="MobiDB-lite"/>
    </source>
</evidence>
<keyword evidence="7 9" id="KW-0665">Pyrimidine biosynthesis</keyword>
<evidence type="ECO:0000313" key="14">
    <source>
        <dbReference type="Proteomes" id="UP001438707"/>
    </source>
</evidence>
<sequence>MKYVLVTGGVVSGLGKGVTASSIGVLLKGCGHRVTCIKIDPYLNTDAGTMSPFEHGEVFVLDDGGEVDLDLGNYERFMDITLNRDNNITTGKIYQAVIERERRGDYLGKTVQVVPHITDAIQDWIERVASVPVDGRAGHPDVCVIELGGTVGDIESMPFIEALRQFQFRVGPGNLCCVHVSLVPVLGVVGEQKTKPTQHSVAVLRSLGLNPALLACRSQHPLADSVRQKLALFCQVPVSHVLNLSDVSNIWHVPLMMEEQQAHHSICSHLGLEGAGALALTSWRTTLAEKWDRLQQACHIAMVGKYTGLSDAYLSVIKALQHACLKCNRRLEIEWVEAAELEEDGKKDNPEAYKQAWARLCHADAVLVPGGFGSRGVEGMVLAARHARSQAKPFLGICLGMQVAVIDFARDVLGMADANSVEFEAATEHPAVVFMPEGSTTHKGGTMRLGSRRTMFETMDCVAAKLYQVDQYVMERHRHRYEVNPILVPQLETAGLHFVGKDDSGSRMEILELQNHPFFVACQFHPEFKSRPGRPSALFLGLILAACGKLDGYLTGNTIKSPARPPPRKSARLPDGTPLPTC</sequence>
<organism evidence="13 14">
    <name type="scientific">Apatococcus lobatus</name>
    <dbReference type="NCBI Taxonomy" id="904363"/>
    <lineage>
        <taxon>Eukaryota</taxon>
        <taxon>Viridiplantae</taxon>
        <taxon>Chlorophyta</taxon>
        <taxon>core chlorophytes</taxon>
        <taxon>Trebouxiophyceae</taxon>
        <taxon>Chlorellales</taxon>
        <taxon>Chlorellaceae</taxon>
        <taxon>Apatococcus</taxon>
    </lineage>
</organism>
<dbReference type="EC" id="6.3.4.2" evidence="9"/>
<dbReference type="AlphaFoldDB" id="A0AAW1QL06"/>
<dbReference type="CDD" id="cd03113">
    <property type="entry name" value="CTPS_N"/>
    <property type="match status" value="1"/>
</dbReference>
<evidence type="ECO:0000256" key="5">
    <source>
        <dbReference type="ARBA" id="ARBA00022840"/>
    </source>
</evidence>
<dbReference type="SUPFAM" id="SSF52317">
    <property type="entry name" value="Class I glutamine amidotransferase-like"/>
    <property type="match status" value="1"/>
</dbReference>
<evidence type="ECO:0000259" key="12">
    <source>
        <dbReference type="Pfam" id="PF06418"/>
    </source>
</evidence>
<evidence type="ECO:0000256" key="9">
    <source>
        <dbReference type="RuleBase" id="RU810713"/>
    </source>
</evidence>
<dbReference type="PANTHER" id="PTHR11550:SF0">
    <property type="entry name" value="CTP SYNTHASE-RELATED"/>
    <property type="match status" value="1"/>
</dbReference>
<dbReference type="GO" id="GO:0019856">
    <property type="term" value="P:pyrimidine nucleobase biosynthetic process"/>
    <property type="evidence" value="ECO:0007669"/>
    <property type="project" value="TreeGrafter"/>
</dbReference>
<comment type="pathway">
    <text evidence="1 9">Pyrimidine metabolism; CTP biosynthesis via de novo pathway; CTP from UDP: step 2/2.</text>
</comment>